<dbReference type="SMART" id="SM00409">
    <property type="entry name" value="IG"/>
    <property type="match status" value="1"/>
</dbReference>
<dbReference type="STRING" id="1868482.ENSTSYP00000024164"/>
<name>A0A1U7UUF3_CARSF</name>
<feature type="chain" id="PRO_5018158758" evidence="6">
    <location>
        <begin position="19"/>
        <end position="386"/>
    </location>
</feature>
<dbReference type="Pfam" id="PF07686">
    <property type="entry name" value="V-set"/>
    <property type="match status" value="1"/>
</dbReference>
<proteinExistence type="predicted"/>
<feature type="transmembrane region" description="Helical" evidence="5">
    <location>
        <begin position="250"/>
        <end position="269"/>
    </location>
</feature>
<dbReference type="CTD" id="146894"/>
<accession>A0A1U7UUF3</accession>
<dbReference type="InterPro" id="IPR003599">
    <property type="entry name" value="Ig_sub"/>
</dbReference>
<dbReference type="InterPro" id="IPR013106">
    <property type="entry name" value="Ig_V-set"/>
</dbReference>
<dbReference type="GO" id="GO:0005886">
    <property type="term" value="C:plasma membrane"/>
    <property type="evidence" value="ECO:0007669"/>
    <property type="project" value="TreeGrafter"/>
</dbReference>
<dbReference type="InterPro" id="IPR007110">
    <property type="entry name" value="Ig-like_dom"/>
</dbReference>
<keyword evidence="5" id="KW-1133">Transmembrane helix</keyword>
<keyword evidence="8" id="KW-1185">Reference proteome</keyword>
<dbReference type="GO" id="GO:0004888">
    <property type="term" value="F:transmembrane signaling receptor activity"/>
    <property type="evidence" value="ECO:0007669"/>
    <property type="project" value="TreeGrafter"/>
</dbReference>
<protein>
    <submittedName>
        <fullName evidence="9">CMRF35-like molecule 9</fullName>
    </submittedName>
</protein>
<feature type="signal peptide" evidence="6">
    <location>
        <begin position="1"/>
        <end position="18"/>
    </location>
</feature>
<dbReference type="InterPro" id="IPR013783">
    <property type="entry name" value="Ig-like_fold"/>
</dbReference>
<sequence length="386" mass="41250">MRPLVLLWGCLVFPGYEALEGPKAVSGFEGDTVSLRCTYREELRTHRKYWCRQGGLLFSRCAGTLYVSGGQETTAGRVSLSDNPQELALTVTLRDLSLSDAGKYWCGVDRLGIDESLLVSLVVFTGPCCPPSPSPSLQPLATRSPQPEARPGHTRRPEWTSAALSPAVTTATQGKTGAGARPFTGTPRHAGTSPYAGTPPHTGTPPHVGTSHAGSSPLAVPLDSTTARDTSVAPRSGSSKPRTSIPMVRILAPVLVLLALLLAAGLIAVGSHVLRGRKEAQLAAETQRNEKVYLSHLTPGEEEAPFQDPEGSVIPMPPLHMSEEELGFSRFVSVCGPTGLARNSHERHSLLLFSDTVGPLVKGDGVTRWEEAQSLSYRWECHSTHA</sequence>
<dbReference type="SUPFAM" id="SSF48726">
    <property type="entry name" value="Immunoglobulin"/>
    <property type="match status" value="1"/>
</dbReference>
<dbReference type="InterPro" id="IPR036179">
    <property type="entry name" value="Ig-like_dom_sf"/>
</dbReference>
<evidence type="ECO:0000256" key="2">
    <source>
        <dbReference type="ARBA" id="ARBA00022692"/>
    </source>
</evidence>
<feature type="compositionally biased region" description="Low complexity" evidence="4">
    <location>
        <begin position="167"/>
        <end position="180"/>
    </location>
</feature>
<dbReference type="InterPro" id="IPR050671">
    <property type="entry name" value="CD300_family_receptors"/>
</dbReference>
<dbReference type="CDD" id="cd05716">
    <property type="entry name" value="IgV_pIgR_like"/>
    <property type="match status" value="1"/>
</dbReference>
<evidence type="ECO:0000313" key="8">
    <source>
        <dbReference type="Proteomes" id="UP000189704"/>
    </source>
</evidence>
<keyword evidence="2 5" id="KW-0812">Transmembrane</keyword>
<reference evidence="9" key="1">
    <citation type="submission" date="2025-08" db="UniProtKB">
        <authorList>
            <consortium name="RefSeq"/>
        </authorList>
    </citation>
    <scope>IDENTIFICATION</scope>
</reference>
<evidence type="ECO:0000256" key="3">
    <source>
        <dbReference type="ARBA" id="ARBA00023136"/>
    </source>
</evidence>
<keyword evidence="3 5" id="KW-0472">Membrane</keyword>
<feature type="domain" description="Ig-like" evidence="7">
    <location>
        <begin position="14"/>
        <end position="120"/>
    </location>
</feature>
<evidence type="ECO:0000259" key="7">
    <source>
        <dbReference type="PROSITE" id="PS50835"/>
    </source>
</evidence>
<evidence type="ECO:0000256" key="6">
    <source>
        <dbReference type="SAM" id="SignalP"/>
    </source>
</evidence>
<dbReference type="OrthoDB" id="8920197at2759"/>
<organism evidence="8 9">
    <name type="scientific">Carlito syrichta</name>
    <name type="common">Philippine tarsier</name>
    <name type="synonym">Tarsius syrichta</name>
    <dbReference type="NCBI Taxonomy" id="1868482"/>
    <lineage>
        <taxon>Eukaryota</taxon>
        <taxon>Metazoa</taxon>
        <taxon>Chordata</taxon>
        <taxon>Craniata</taxon>
        <taxon>Vertebrata</taxon>
        <taxon>Euteleostomi</taxon>
        <taxon>Mammalia</taxon>
        <taxon>Eutheria</taxon>
        <taxon>Euarchontoglires</taxon>
        <taxon>Primates</taxon>
        <taxon>Haplorrhini</taxon>
        <taxon>Tarsiiformes</taxon>
        <taxon>Tarsiidae</taxon>
        <taxon>Carlito</taxon>
    </lineage>
</organism>
<gene>
    <name evidence="9" type="primary">CD300LG</name>
</gene>
<dbReference type="PANTHER" id="PTHR11860">
    <property type="entry name" value="POLYMERIC-IMMUNOGLOBULIN RECEPTOR"/>
    <property type="match status" value="1"/>
</dbReference>
<dbReference type="Proteomes" id="UP000189704">
    <property type="component" value="Unplaced"/>
</dbReference>
<dbReference type="RefSeq" id="XP_008072403.2">
    <property type="nucleotide sequence ID" value="XM_008074212.2"/>
</dbReference>
<dbReference type="GeneID" id="103276780"/>
<evidence type="ECO:0000256" key="1">
    <source>
        <dbReference type="ARBA" id="ARBA00004370"/>
    </source>
</evidence>
<feature type="region of interest" description="Disordered" evidence="4">
    <location>
        <begin position="133"/>
        <end position="243"/>
    </location>
</feature>
<feature type="compositionally biased region" description="Low complexity" evidence="4">
    <location>
        <begin position="198"/>
        <end position="212"/>
    </location>
</feature>
<keyword evidence="6" id="KW-0732">Signal</keyword>
<dbReference type="AlphaFoldDB" id="A0A1U7UUF3"/>
<dbReference type="PANTHER" id="PTHR11860:SF62">
    <property type="entry name" value="CMRF35-LIKE MOLECULE 9"/>
    <property type="match status" value="1"/>
</dbReference>
<comment type="subcellular location">
    <subcellularLocation>
        <location evidence="1">Membrane</location>
    </subcellularLocation>
</comment>
<evidence type="ECO:0000313" key="9">
    <source>
        <dbReference type="RefSeq" id="XP_008072403.2"/>
    </source>
</evidence>
<evidence type="ECO:0000256" key="5">
    <source>
        <dbReference type="SAM" id="Phobius"/>
    </source>
</evidence>
<evidence type="ECO:0000256" key="4">
    <source>
        <dbReference type="SAM" id="MobiDB-lite"/>
    </source>
</evidence>
<dbReference type="Gene3D" id="2.60.40.10">
    <property type="entry name" value="Immunoglobulins"/>
    <property type="match status" value="1"/>
</dbReference>
<dbReference type="KEGG" id="csyr:103276780"/>
<dbReference type="PROSITE" id="PS50835">
    <property type="entry name" value="IG_LIKE"/>
    <property type="match status" value="1"/>
</dbReference>